<evidence type="ECO:0000256" key="1">
    <source>
        <dbReference type="ARBA" id="ARBA00005964"/>
    </source>
</evidence>
<feature type="signal peptide" evidence="6">
    <location>
        <begin position="1"/>
        <end position="20"/>
    </location>
</feature>
<keyword evidence="4" id="KW-0325">Glycoprotein</keyword>
<dbReference type="PANTHER" id="PTHR43142:SF1">
    <property type="entry name" value="CARBOXYLIC ESTER HYDROLASE"/>
    <property type="match status" value="1"/>
</dbReference>
<organism evidence="8 9">
    <name type="scientific">Trichoplusia ni</name>
    <name type="common">Cabbage looper</name>
    <dbReference type="NCBI Taxonomy" id="7111"/>
    <lineage>
        <taxon>Eukaryota</taxon>
        <taxon>Metazoa</taxon>
        <taxon>Ecdysozoa</taxon>
        <taxon>Arthropoda</taxon>
        <taxon>Hexapoda</taxon>
        <taxon>Insecta</taxon>
        <taxon>Pterygota</taxon>
        <taxon>Neoptera</taxon>
        <taxon>Endopterygota</taxon>
        <taxon>Lepidoptera</taxon>
        <taxon>Glossata</taxon>
        <taxon>Ditrysia</taxon>
        <taxon>Noctuoidea</taxon>
        <taxon>Noctuidae</taxon>
        <taxon>Plusiinae</taxon>
        <taxon>Trichoplusia</taxon>
    </lineage>
</organism>
<feature type="compositionally biased region" description="Gly residues" evidence="5">
    <location>
        <begin position="770"/>
        <end position="796"/>
    </location>
</feature>
<reference evidence="9" key="1">
    <citation type="submission" date="2025-08" db="UniProtKB">
        <authorList>
            <consortium name="RefSeq"/>
        </authorList>
    </citation>
    <scope>IDENTIFICATION</scope>
</reference>
<evidence type="ECO:0000259" key="7">
    <source>
        <dbReference type="Pfam" id="PF00135"/>
    </source>
</evidence>
<feature type="domain" description="Carboxylesterase type B" evidence="7">
    <location>
        <begin position="1104"/>
        <end position="1555"/>
    </location>
</feature>
<dbReference type="Pfam" id="PF00135">
    <property type="entry name" value="COesterase"/>
    <property type="match status" value="2"/>
</dbReference>
<evidence type="ECO:0000313" key="9">
    <source>
        <dbReference type="RefSeq" id="XP_026743330.1"/>
    </source>
</evidence>
<dbReference type="SUPFAM" id="SSF53474">
    <property type="entry name" value="alpha/beta-Hydrolases"/>
    <property type="match status" value="3"/>
</dbReference>
<keyword evidence="8" id="KW-1185">Reference proteome</keyword>
<evidence type="ECO:0000313" key="8">
    <source>
        <dbReference type="Proteomes" id="UP000322000"/>
    </source>
</evidence>
<evidence type="ECO:0000256" key="4">
    <source>
        <dbReference type="ARBA" id="ARBA00023180"/>
    </source>
</evidence>
<dbReference type="Gene3D" id="3.40.50.1820">
    <property type="entry name" value="alpha/beta hydrolase"/>
    <property type="match status" value="4"/>
</dbReference>
<dbReference type="InterPro" id="IPR002018">
    <property type="entry name" value="CarbesteraseB"/>
</dbReference>
<dbReference type="Proteomes" id="UP000322000">
    <property type="component" value="Chromosome 23"/>
</dbReference>
<feature type="compositionally biased region" description="Acidic residues" evidence="5">
    <location>
        <begin position="727"/>
        <end position="737"/>
    </location>
</feature>
<feature type="compositionally biased region" description="Low complexity" evidence="5">
    <location>
        <begin position="673"/>
        <end position="685"/>
    </location>
</feature>
<feature type="chain" id="PRO_5028876890" evidence="6">
    <location>
        <begin position="21"/>
        <end position="1607"/>
    </location>
</feature>
<keyword evidence="3" id="KW-0378">Hydrolase</keyword>
<evidence type="ECO:0000256" key="2">
    <source>
        <dbReference type="ARBA" id="ARBA00022487"/>
    </source>
</evidence>
<dbReference type="GO" id="GO:0052689">
    <property type="term" value="F:carboxylic ester hydrolase activity"/>
    <property type="evidence" value="ECO:0007669"/>
    <property type="project" value="UniProtKB-KW"/>
</dbReference>
<sequence>MVKHLNCFWLLAIHFFCVNCMLWPNIDQRYHANQRPQCDVRAQLDSGWVCGSIRSAEEGVQYASFRGIPYAQQPLGQLRFKELQPLKPWNGVLETIEEGPICPQYDEIYGRMARPTAMSEACIYANVHVPFNEYTSYNQTANYLPILVFIHGGGFQIGSSGSDIHGPEYLMSKGVIVITFNHRLNVFGYLSLNSTKIPGNNGLRDAITLLKWVQRNARVFGGDPDNVTLGGQSCGAVAAHLLSLSKASEGLFKRLILMSGVATAGFYTTSPSYAQMVAQMFLGNVGINSTDADEIHDQLVQMPLEKIMEANRIVQFKTGVISFAPVEERELTGVSRILDDDPANLIKQGRGKDLPMIIGSTTKECEFFKNRIIYLDLIGLIKENPSVALPVNMSYSVSANKSFDLYQMISDRYFQGNLTVEKYLPYCADSFFIYPAIKVAEWRASLGGAPVYRYEFNFDSTFNVVKFTLMLHYSEGSAHVEDMTFVFRTNSMMGADEKSFPPRTRDDLMKSWMTSFVVNFMRCSQPVCDGEVNWPSTDAQQLNYQQISEPVFINNNVPLTAGQRDMFDFYNQLFQSADMIFQFLIYRNAYRDTAFIMSWQIVLCLSAALVAATNLAQNTLEDDLQALPGNEPLIPPAEITGIINEQMGAINLIGNSEENEIIGETTTEEPEDTTTTQEPTTTKQGTTEKTKSITEDPSNVSQKLTITDNKVSPESGPEVGSNGGDEGNIEGDGDENNEVGGGGGDQEEGGSGDHNVGGGGDQEAGDGGDQEVGGSGNQEAGGGGDPDVGGGEGGGSNQEEDCGGGCTEEIGGAHPDAVGEAGGGGGAGDNNDPEAISAQSHQNIEDEVICEGVHAEDVTIETTTGQVQGNCWKDKPDIISYIDIPYGSFNMFEDPVPPKKLDSIHEQKVHEKRCPQMEGNTYVGHKECLTELLALEKPQQEAIKGAIKRDLVGYLFMSEDHDESNVPAKDQRMVDQLTDLWISFLKHGQPSVNMRSFVQTTEKNIMQWNKFENTTDSNEEWLSIGDPIALRKGLHVERLRLWTEVYDKHFIEHSLASGFTPTMGSAEAAITTAGVVFIVSAMSLLCKVEGRLTPAPRVYRDAATLQGAVRGYLAPNSPHFEYFGVPYARPPTRRDRFKAPKPPPEWDGIFEATHKVKCPQAIADGEENCLVVNVFVPEEAESRPVIVFVHGGEFQNGWGAYQPPARLLREDFVIVTFNYRLGALGFLSLGTPDAPGNAGLKDQISALYWVHRNIAQFGGNPRDVTVYGTGSGAVSVQLVLLSGLVKGFFHKVILESGSILSPSSLTYDPLAIAYNGATSIEYEGSNDPDELYEFYRHVSVKDLTNIPELFLPSVGNELDYEYSLIDMDPIKELKKGNFHKVPMLITYTDLESTGIIENVMENIGIPPKRFGYLLPNNLEFGEPIVKYKVGRIVKEFYFSEDMPRDKVAKSYAYYMYDIFTEYPMVKMAMLFAAKNTYSVYVMKFNLAKESETEEAKGFNSVLDYLYQDDEQVDEIIIERLMMLWKNFLKISDPTPLITTLIPLVWQPLSCESDEQTIIDVPVLLFYTNVKMSTPSEHQRLLFWDNIYNKFYKPHVVVQEVPQVDDNG</sequence>
<evidence type="ECO:0000256" key="5">
    <source>
        <dbReference type="SAM" id="MobiDB-lite"/>
    </source>
</evidence>
<dbReference type="KEGG" id="tnl:113505011"/>
<dbReference type="InParanoid" id="A0A7E5WRC3"/>
<comment type="similarity">
    <text evidence="1">Belongs to the type-B carboxylesterase/lipase family.</text>
</comment>
<keyword evidence="2" id="KW-0719">Serine esterase</keyword>
<dbReference type="OrthoDB" id="3200163at2759"/>
<protein>
    <submittedName>
        <fullName evidence="9">Uncharacterized protein LOC113505011</fullName>
    </submittedName>
</protein>
<dbReference type="InterPro" id="IPR029058">
    <property type="entry name" value="AB_hydrolase_fold"/>
</dbReference>
<dbReference type="PANTHER" id="PTHR43142">
    <property type="entry name" value="CARBOXYLIC ESTER HYDROLASE"/>
    <property type="match status" value="1"/>
</dbReference>
<gene>
    <name evidence="9" type="primary">LOC113505011</name>
</gene>
<evidence type="ECO:0000256" key="6">
    <source>
        <dbReference type="SAM" id="SignalP"/>
    </source>
</evidence>
<name>A0A7E5WRC3_TRINI</name>
<evidence type="ECO:0000256" key="3">
    <source>
        <dbReference type="ARBA" id="ARBA00022801"/>
    </source>
</evidence>
<feature type="compositionally biased region" description="Polar residues" evidence="5">
    <location>
        <begin position="695"/>
        <end position="712"/>
    </location>
</feature>
<accession>A0A7E5WRC3</accession>
<feature type="region of interest" description="Disordered" evidence="5">
    <location>
        <begin position="665"/>
        <end position="840"/>
    </location>
</feature>
<keyword evidence="6" id="KW-0732">Signal</keyword>
<feature type="domain" description="Carboxylesterase type B" evidence="7">
    <location>
        <begin position="43"/>
        <end position="551"/>
    </location>
</feature>
<proteinExistence type="inferred from homology"/>
<dbReference type="RefSeq" id="XP_026743330.1">
    <property type="nucleotide sequence ID" value="XM_026887529.1"/>
</dbReference>
<dbReference type="GeneID" id="113505011"/>